<organism evidence="2 3">
    <name type="scientific">Anncaliia algerae PRA339</name>
    <dbReference type="NCBI Taxonomy" id="1288291"/>
    <lineage>
        <taxon>Eukaryota</taxon>
        <taxon>Fungi</taxon>
        <taxon>Fungi incertae sedis</taxon>
        <taxon>Microsporidia</taxon>
        <taxon>Tubulinosematoidea</taxon>
        <taxon>Tubulinosematidae</taxon>
        <taxon>Anncaliia</taxon>
    </lineage>
</organism>
<reference evidence="2 3" key="2">
    <citation type="submission" date="2014-03" db="EMBL/GenBank/DDBJ databases">
        <title>The Genome Sequence of Anncaliia algerae insect isolate PRA339.</title>
        <authorList>
            <consortium name="The Broad Institute Genome Sequencing Platform"/>
            <consortium name="The Broad Institute Genome Sequencing Center for Infectious Disease"/>
            <person name="Cuomo C."/>
            <person name="Becnel J."/>
            <person name="Sanscrainte N."/>
            <person name="Walker B."/>
            <person name="Young S.K."/>
            <person name="Zeng Q."/>
            <person name="Gargeya S."/>
            <person name="Fitzgerald M."/>
            <person name="Haas B."/>
            <person name="Abouelleil A."/>
            <person name="Alvarado L."/>
            <person name="Arachchi H.M."/>
            <person name="Berlin A.M."/>
            <person name="Chapman S.B."/>
            <person name="Dewar J."/>
            <person name="Goldberg J."/>
            <person name="Griggs A."/>
            <person name="Gujja S."/>
            <person name="Hansen M."/>
            <person name="Howarth C."/>
            <person name="Imamovic A."/>
            <person name="Larimer J."/>
            <person name="McCowan C."/>
            <person name="Murphy C."/>
            <person name="Neiman D."/>
            <person name="Pearson M."/>
            <person name="Priest M."/>
            <person name="Roberts A."/>
            <person name="Saif S."/>
            <person name="Shea T."/>
            <person name="Sisk P."/>
            <person name="Sykes S."/>
            <person name="Wortman J."/>
            <person name="Nusbaum C."/>
            <person name="Birren B."/>
        </authorList>
    </citation>
    <scope>NUCLEOTIDE SEQUENCE [LARGE SCALE GENOMIC DNA]</scope>
    <source>
        <strain evidence="2 3">PRA339</strain>
    </source>
</reference>
<evidence type="ECO:0000256" key="1">
    <source>
        <dbReference type="SAM" id="MobiDB-lite"/>
    </source>
</evidence>
<feature type="non-terminal residue" evidence="2">
    <location>
        <position position="274"/>
    </location>
</feature>
<name>A0A059EWI8_9MICR</name>
<accession>A0A059EWI8</accession>
<dbReference type="EMBL" id="KK365406">
    <property type="protein sequence ID" value="KCZ79056.1"/>
    <property type="molecule type" value="Genomic_DNA"/>
</dbReference>
<feature type="compositionally biased region" description="Polar residues" evidence="1">
    <location>
        <begin position="1"/>
        <end position="21"/>
    </location>
</feature>
<dbReference type="Proteomes" id="UP000030655">
    <property type="component" value="Unassembled WGS sequence"/>
</dbReference>
<feature type="region of interest" description="Disordered" evidence="1">
    <location>
        <begin position="187"/>
        <end position="210"/>
    </location>
</feature>
<proteinExistence type="predicted"/>
<dbReference type="AlphaFoldDB" id="A0A059EWI8"/>
<feature type="non-terminal residue" evidence="2">
    <location>
        <position position="1"/>
    </location>
</feature>
<evidence type="ECO:0000313" key="3">
    <source>
        <dbReference type="Proteomes" id="UP000030655"/>
    </source>
</evidence>
<dbReference type="VEuPathDB" id="MicrosporidiaDB:H312_03565"/>
<sequence length="274" mass="31324">LINETKSQAEQSSDKVISSSEMEAKSNEEEIKVKKIIEQECNLHDIALQSGMQGNEDRCSNDEARTHNENLKPILLKYSDVVKLKKMSNFNPVTQSNHKTQNSQTKKGKPISLRKIPVNATVKTPLTKNTFKKYTPEETVAKSLSEKQDSRKSEMKFSKLMKDYSVETNNSNQITATNRYEMLEVEEVKQKDEESEGPEEANLSHDDLDTTVLGANKQVCNNHQKNKKRKKRKKNKNISTTDKNETIETCTDDVIEDETELCTDLCLWDEANMM</sequence>
<feature type="region of interest" description="Disordered" evidence="1">
    <location>
        <begin position="1"/>
        <end position="28"/>
    </location>
</feature>
<reference evidence="3" key="1">
    <citation type="submission" date="2013-02" db="EMBL/GenBank/DDBJ databases">
        <authorList>
            <consortium name="The Broad Institute Genome Sequencing Platform"/>
            <person name="Cuomo C."/>
            <person name="Becnel J."/>
            <person name="Sanscrainte N."/>
            <person name="Walker B."/>
            <person name="Young S.K."/>
            <person name="Zeng Q."/>
            <person name="Gargeya S."/>
            <person name="Fitzgerald M."/>
            <person name="Haas B."/>
            <person name="Abouelleil A."/>
            <person name="Alvarado L."/>
            <person name="Arachchi H.M."/>
            <person name="Berlin A.M."/>
            <person name="Chapman S.B."/>
            <person name="Dewar J."/>
            <person name="Goldberg J."/>
            <person name="Griggs A."/>
            <person name="Gujja S."/>
            <person name="Hansen M."/>
            <person name="Howarth C."/>
            <person name="Imamovic A."/>
            <person name="Larimer J."/>
            <person name="McCowan C."/>
            <person name="Murphy C."/>
            <person name="Neiman D."/>
            <person name="Pearson M."/>
            <person name="Priest M."/>
            <person name="Roberts A."/>
            <person name="Saif S."/>
            <person name="Shea T."/>
            <person name="Sisk P."/>
            <person name="Sykes S."/>
            <person name="Wortman J."/>
            <person name="Nusbaum C."/>
            <person name="Birren B."/>
        </authorList>
    </citation>
    <scope>NUCLEOTIDE SEQUENCE [LARGE SCALE GENOMIC DNA]</scope>
    <source>
        <strain evidence="3">PRA339</strain>
    </source>
</reference>
<gene>
    <name evidence="2" type="ORF">H312_03565</name>
</gene>
<keyword evidence="3" id="KW-1185">Reference proteome</keyword>
<evidence type="ECO:0000313" key="2">
    <source>
        <dbReference type="EMBL" id="KCZ79056.1"/>
    </source>
</evidence>
<protein>
    <submittedName>
        <fullName evidence="2">Uncharacterized protein</fullName>
    </submittedName>
</protein>
<dbReference type="HOGENOM" id="CLU_1017602_0_0_1"/>